<dbReference type="Gene3D" id="1.10.10.1320">
    <property type="entry name" value="Anti-sigma factor, zinc-finger domain"/>
    <property type="match status" value="1"/>
</dbReference>
<sequence>MTAWHASDEDLLTYRGGSATPAVAASLDTHLLKCAECRRALASMSAEGTVADSQRRWQLIDDRIDARGAHLHQGTVLRLGVSSRPLLAALMLAIVLLIAVPLVVASASGRSVEAALLAGAPLAPMVAVALCYRRETDPAGELALAVPLAGIRLVTRRALLVAAVSVPVGVCGALALGIPATGAVAWLLPGLALSALVLVSGTTRLDPTLVTAALGSSWALGVSVAAFREGTALVASAVAGAPTQLLSLLVAVLAIALFVGRRERLSYRRFL</sequence>
<keyword evidence="5" id="KW-1185">Reference proteome</keyword>
<feature type="transmembrane region" description="Helical" evidence="3">
    <location>
        <begin position="209"/>
        <end position="227"/>
    </location>
</feature>
<reference evidence="5" key="1">
    <citation type="journal article" date="2019" name="Int. J. Syst. Evol. Microbiol.">
        <title>The Global Catalogue of Microorganisms (GCM) 10K type strain sequencing project: providing services to taxonomists for standard genome sequencing and annotation.</title>
        <authorList>
            <consortium name="The Broad Institute Genomics Platform"/>
            <consortium name="The Broad Institute Genome Sequencing Center for Infectious Disease"/>
            <person name="Wu L."/>
            <person name="Ma J."/>
        </authorList>
    </citation>
    <scope>NUCLEOTIDE SEQUENCE [LARGE SCALE GENOMIC DNA]</scope>
    <source>
        <strain evidence="5">JCM 15309</strain>
    </source>
</reference>
<keyword evidence="3" id="KW-0812">Transmembrane</keyword>
<feature type="transmembrane region" description="Helical" evidence="3">
    <location>
        <begin position="184"/>
        <end position="202"/>
    </location>
</feature>
<feature type="transmembrane region" description="Helical" evidence="3">
    <location>
        <begin position="233"/>
        <end position="259"/>
    </location>
</feature>
<dbReference type="RefSeq" id="WP_344045128.1">
    <property type="nucleotide sequence ID" value="NZ_BAAAPB010000002.1"/>
</dbReference>
<evidence type="ECO:0000256" key="2">
    <source>
        <dbReference type="ARBA" id="ARBA00023163"/>
    </source>
</evidence>
<protein>
    <recommendedName>
        <fullName evidence="6">Zf-HC2 domain-containing protein</fullName>
    </recommendedName>
</protein>
<dbReference type="InterPro" id="IPR041916">
    <property type="entry name" value="Anti_sigma_zinc_sf"/>
</dbReference>
<keyword evidence="2" id="KW-0804">Transcription</keyword>
<accession>A0ABP5CID8</accession>
<keyword evidence="3" id="KW-0472">Membrane</keyword>
<dbReference type="EMBL" id="BAAAPB010000002">
    <property type="protein sequence ID" value="GAA1963534.1"/>
    <property type="molecule type" value="Genomic_DNA"/>
</dbReference>
<keyword evidence="1" id="KW-0805">Transcription regulation</keyword>
<keyword evidence="3" id="KW-1133">Transmembrane helix</keyword>
<evidence type="ECO:0000256" key="1">
    <source>
        <dbReference type="ARBA" id="ARBA00023015"/>
    </source>
</evidence>
<name>A0ABP5CID8_9ACTN</name>
<comment type="caution">
    <text evidence="4">The sequence shown here is derived from an EMBL/GenBank/DDBJ whole genome shotgun (WGS) entry which is preliminary data.</text>
</comment>
<dbReference type="Proteomes" id="UP001500571">
    <property type="component" value="Unassembled WGS sequence"/>
</dbReference>
<evidence type="ECO:0000313" key="5">
    <source>
        <dbReference type="Proteomes" id="UP001500571"/>
    </source>
</evidence>
<feature type="transmembrane region" description="Helical" evidence="3">
    <location>
        <begin position="114"/>
        <end position="132"/>
    </location>
</feature>
<proteinExistence type="predicted"/>
<evidence type="ECO:0008006" key="6">
    <source>
        <dbReference type="Google" id="ProtNLM"/>
    </source>
</evidence>
<feature type="transmembrane region" description="Helical" evidence="3">
    <location>
        <begin position="158"/>
        <end position="178"/>
    </location>
</feature>
<evidence type="ECO:0000313" key="4">
    <source>
        <dbReference type="EMBL" id="GAA1963534.1"/>
    </source>
</evidence>
<feature type="transmembrane region" description="Helical" evidence="3">
    <location>
        <begin position="86"/>
        <end position="108"/>
    </location>
</feature>
<organism evidence="4 5">
    <name type="scientific">Nocardioides panacihumi</name>
    <dbReference type="NCBI Taxonomy" id="400774"/>
    <lineage>
        <taxon>Bacteria</taxon>
        <taxon>Bacillati</taxon>
        <taxon>Actinomycetota</taxon>
        <taxon>Actinomycetes</taxon>
        <taxon>Propionibacteriales</taxon>
        <taxon>Nocardioidaceae</taxon>
        <taxon>Nocardioides</taxon>
    </lineage>
</organism>
<gene>
    <name evidence="4" type="ORF">GCM10009798_24480</name>
</gene>
<evidence type="ECO:0000256" key="3">
    <source>
        <dbReference type="SAM" id="Phobius"/>
    </source>
</evidence>